<sequence>MGIVADYGFAKIVQVALKSFITLVDAEQGMHGADEPKTAAIALVTDQLDEWWDYLQTQNVNMRSTAYDPLPGRAHHGFVAIDTEGYFLEFERFNPRPEKEQLMPVLEQAEILCLVTAGSKENSKKKHPEANLVELQRILVIRGLLSS</sequence>
<gene>
    <name evidence="1" type="ORF">EVA69_01995</name>
</gene>
<organism evidence="1 2">
    <name type="scientific">OM182 bacterium</name>
    <dbReference type="NCBI Taxonomy" id="2510334"/>
    <lineage>
        <taxon>Bacteria</taxon>
        <taxon>Pseudomonadati</taxon>
        <taxon>Pseudomonadota</taxon>
        <taxon>Gammaproteobacteria</taxon>
        <taxon>OMG group</taxon>
        <taxon>OM182 clade</taxon>
    </lineage>
</organism>
<protein>
    <recommendedName>
        <fullName evidence="3">VOC domain-containing protein</fullName>
    </recommendedName>
</protein>
<reference evidence="1 2" key="1">
    <citation type="submission" date="2019-02" db="EMBL/GenBank/DDBJ databases">
        <title>Prokaryotic population dynamics and viral predation in marine succession experiment using metagenomics: the confinement effect.</title>
        <authorList>
            <person name="Haro-Moreno J.M."/>
            <person name="Rodriguez-Valera F."/>
            <person name="Lopez-Perez M."/>
        </authorList>
    </citation>
    <scope>NUCLEOTIDE SEQUENCE [LARGE SCALE GENOMIC DNA]</scope>
    <source>
        <strain evidence="1">MED-G158</strain>
    </source>
</reference>
<evidence type="ECO:0000313" key="2">
    <source>
        <dbReference type="Proteomes" id="UP000320404"/>
    </source>
</evidence>
<dbReference type="EMBL" id="SHAH01000016">
    <property type="protein sequence ID" value="RZO77379.1"/>
    <property type="molecule type" value="Genomic_DNA"/>
</dbReference>
<dbReference type="InterPro" id="IPR029068">
    <property type="entry name" value="Glyas_Bleomycin-R_OHBP_Dase"/>
</dbReference>
<dbReference type="AlphaFoldDB" id="A0A520S4Q9"/>
<evidence type="ECO:0000313" key="1">
    <source>
        <dbReference type="EMBL" id="RZO77379.1"/>
    </source>
</evidence>
<proteinExistence type="predicted"/>
<name>A0A520S4Q9_9GAMM</name>
<accession>A0A520S4Q9</accession>
<dbReference type="SUPFAM" id="SSF54593">
    <property type="entry name" value="Glyoxalase/Bleomycin resistance protein/Dihydroxybiphenyl dioxygenase"/>
    <property type="match status" value="1"/>
</dbReference>
<comment type="caution">
    <text evidence="1">The sequence shown here is derived from an EMBL/GenBank/DDBJ whole genome shotgun (WGS) entry which is preliminary data.</text>
</comment>
<dbReference type="Proteomes" id="UP000320404">
    <property type="component" value="Unassembled WGS sequence"/>
</dbReference>
<evidence type="ECO:0008006" key="3">
    <source>
        <dbReference type="Google" id="ProtNLM"/>
    </source>
</evidence>